<gene>
    <name evidence="2" type="ORF">TWF106_002503</name>
</gene>
<accession>A0A7C8V5D8</accession>
<dbReference type="EMBL" id="WIWS01000015">
    <property type="protein sequence ID" value="KAF3225364.1"/>
    <property type="molecule type" value="Genomic_DNA"/>
</dbReference>
<evidence type="ECO:0000313" key="2">
    <source>
        <dbReference type="EMBL" id="KAF3225364.1"/>
    </source>
</evidence>
<evidence type="ECO:0000313" key="3">
    <source>
        <dbReference type="Proteomes" id="UP000472727"/>
    </source>
</evidence>
<reference evidence="2 3" key="1">
    <citation type="submission" date="2019-06" db="EMBL/GenBank/DDBJ databases">
        <authorList>
            <person name="Palmer J.M."/>
        </authorList>
    </citation>
    <scope>NUCLEOTIDE SEQUENCE [LARGE SCALE GENOMIC DNA]</scope>
    <source>
        <strain evidence="2 3">TWF106</strain>
    </source>
</reference>
<dbReference type="Proteomes" id="UP000472727">
    <property type="component" value="Unassembled WGS sequence"/>
</dbReference>
<sequence length="247" mass="27588">MAPSKSFILYFIALFFALLPSEGHLVGTKSPGGRGFPGAQDILEGRNGELGSYGQPSTPINLSSWPRRAKWKRNDEDTDMEDLGYDDDVNSGESVPPVKQLIVERFNKGNLVEMQFAEKRAAIPAQDPGFDLRTLEKAFPSQKHIRGVPASVADITHRMIPELRVDRFSFENRRTYGLTKRVEVDAGGITEAIVFMLWNDLSSSKWRSDPEGTASTVSRRLKIRVTTGDAYPHYVSGDTKWMLPLQA</sequence>
<comment type="caution">
    <text evidence="2">The sequence shown here is derived from an EMBL/GenBank/DDBJ whole genome shotgun (WGS) entry which is preliminary data.</text>
</comment>
<dbReference type="AlphaFoldDB" id="A0A7C8V5D8"/>
<keyword evidence="1" id="KW-0732">Signal</keyword>
<feature type="signal peptide" evidence="1">
    <location>
        <begin position="1"/>
        <end position="23"/>
    </location>
</feature>
<protein>
    <submittedName>
        <fullName evidence="2">Uncharacterized protein</fullName>
    </submittedName>
</protein>
<organism evidence="2 3">
    <name type="scientific">Orbilia oligospora</name>
    <name type="common">Nematode-trapping fungus</name>
    <name type="synonym">Arthrobotrys oligospora</name>
    <dbReference type="NCBI Taxonomy" id="2813651"/>
    <lineage>
        <taxon>Eukaryota</taxon>
        <taxon>Fungi</taxon>
        <taxon>Dikarya</taxon>
        <taxon>Ascomycota</taxon>
        <taxon>Pezizomycotina</taxon>
        <taxon>Orbiliomycetes</taxon>
        <taxon>Orbiliales</taxon>
        <taxon>Orbiliaceae</taxon>
        <taxon>Orbilia</taxon>
    </lineage>
</organism>
<proteinExistence type="predicted"/>
<name>A0A7C8V5D8_ORBOL</name>
<feature type="chain" id="PRO_5028969588" evidence="1">
    <location>
        <begin position="24"/>
        <end position="247"/>
    </location>
</feature>
<evidence type="ECO:0000256" key="1">
    <source>
        <dbReference type="SAM" id="SignalP"/>
    </source>
</evidence>